<feature type="transmembrane region" description="Helical" evidence="8">
    <location>
        <begin position="174"/>
        <end position="195"/>
    </location>
</feature>
<dbReference type="Pfam" id="PF07690">
    <property type="entry name" value="MFS_1"/>
    <property type="match status" value="1"/>
</dbReference>
<accession>A0AAN6GS56</accession>
<feature type="transmembrane region" description="Helical" evidence="8">
    <location>
        <begin position="486"/>
        <end position="505"/>
    </location>
</feature>
<evidence type="ECO:0000256" key="8">
    <source>
        <dbReference type="SAM" id="Phobius"/>
    </source>
</evidence>
<feature type="compositionally biased region" description="Basic and acidic residues" evidence="7">
    <location>
        <begin position="59"/>
        <end position="68"/>
    </location>
</feature>
<dbReference type="GO" id="GO:0012505">
    <property type="term" value="C:endomembrane system"/>
    <property type="evidence" value="ECO:0007669"/>
    <property type="project" value="UniProtKB-SubCell"/>
</dbReference>
<evidence type="ECO:0008006" key="11">
    <source>
        <dbReference type="Google" id="ProtNLM"/>
    </source>
</evidence>
<dbReference type="GO" id="GO:0022857">
    <property type="term" value="F:transmembrane transporter activity"/>
    <property type="evidence" value="ECO:0007669"/>
    <property type="project" value="InterPro"/>
</dbReference>
<feature type="region of interest" description="Disordered" evidence="7">
    <location>
        <begin position="15"/>
        <end position="68"/>
    </location>
</feature>
<feature type="transmembrane region" description="Helical" evidence="8">
    <location>
        <begin position="115"/>
        <end position="138"/>
    </location>
</feature>
<feature type="transmembrane region" description="Helical" evidence="8">
    <location>
        <begin position="434"/>
        <end position="450"/>
    </location>
</feature>
<evidence type="ECO:0000256" key="2">
    <source>
        <dbReference type="ARBA" id="ARBA00008335"/>
    </source>
</evidence>
<evidence type="ECO:0000256" key="6">
    <source>
        <dbReference type="ARBA" id="ARBA00023136"/>
    </source>
</evidence>
<dbReference type="InterPro" id="IPR051788">
    <property type="entry name" value="MFS_Transporter"/>
</dbReference>
<comment type="caution">
    <text evidence="9">The sequence shown here is derived from an EMBL/GenBank/DDBJ whole genome shotgun (WGS) entry which is preliminary data.</text>
</comment>
<keyword evidence="3" id="KW-0813">Transport</keyword>
<dbReference type="InterPro" id="IPR011701">
    <property type="entry name" value="MFS"/>
</dbReference>
<feature type="transmembrane region" description="Helical" evidence="8">
    <location>
        <begin position="266"/>
        <end position="286"/>
    </location>
</feature>
<evidence type="ECO:0000256" key="3">
    <source>
        <dbReference type="ARBA" id="ARBA00022448"/>
    </source>
</evidence>
<feature type="transmembrane region" description="Helical" evidence="8">
    <location>
        <begin position="407"/>
        <end position="427"/>
    </location>
</feature>
<dbReference type="GO" id="GO:0016020">
    <property type="term" value="C:membrane"/>
    <property type="evidence" value="ECO:0007669"/>
    <property type="project" value="TreeGrafter"/>
</dbReference>
<comment type="similarity">
    <text evidence="2">Belongs to the major facilitator superfamily.</text>
</comment>
<dbReference type="AlphaFoldDB" id="A0AAN6GS56"/>
<proteinExistence type="inferred from homology"/>
<sequence length="552" mass="58345">MPELAFQSAILPPVSVDPRDLSDDDELETAVNGSGASRATTSGNRAQQQQAGASNVVNQDRRSSSHEGQLDAIRAQIKYLIGRSYSPFFNKLGTLKEAMFGGEAYQESGVLFKEIAIFGSFLVLGWADASTGALLPSIEAHYHVNFVVVSMLFICNLVGCYLSAFVVPWLQDRFGLGASYACLAAFAVAPFATFIPLPPFPVFAFMYLLIGMSNAGSDSLGNTFMTTRPRSDIRLGILHFVYGIGALLAPLAAVPFNSGKTPSFSYFYAIPLGLAVLNTLFLSWSLGLKNTEKPARTVSDAIELSTFSRRTAAAVEALPHLTIASPPAAGPAIPVVNSTSSADIVAHVPTYASTSSKLRAVLTQRNVHLLALFTLLYVGTEVSIGGWTSTFLLKSRDGSVSSEAANYLVSGFWAGIAAGRVLLIPVTSALGDEMAVIVYIAAALGLQLIVWLVPHVIADGVALAIMGILVEVAARKIRPRALHTTALSWLISFGAAGSALLPFIVGLSAQAHGIGILAPLLVGLLVAQVLVWIVIVGKPSKARSRAEAARLD</sequence>
<dbReference type="Proteomes" id="UP001176517">
    <property type="component" value="Unassembled WGS sequence"/>
</dbReference>
<dbReference type="SUPFAM" id="SSF103473">
    <property type="entry name" value="MFS general substrate transporter"/>
    <property type="match status" value="1"/>
</dbReference>
<organism evidence="9 10">
    <name type="scientific">Tilletia horrida</name>
    <dbReference type="NCBI Taxonomy" id="155126"/>
    <lineage>
        <taxon>Eukaryota</taxon>
        <taxon>Fungi</taxon>
        <taxon>Dikarya</taxon>
        <taxon>Basidiomycota</taxon>
        <taxon>Ustilaginomycotina</taxon>
        <taxon>Exobasidiomycetes</taxon>
        <taxon>Tilletiales</taxon>
        <taxon>Tilletiaceae</taxon>
        <taxon>Tilletia</taxon>
    </lineage>
</organism>
<keyword evidence="6 8" id="KW-0472">Membrane</keyword>
<reference evidence="9" key="1">
    <citation type="journal article" date="2023" name="PhytoFront">
        <title>Draft Genome Resources of Seven Strains of Tilletia horrida, Causal Agent of Kernel Smut of Rice.</title>
        <authorList>
            <person name="Khanal S."/>
            <person name="Antony Babu S."/>
            <person name="Zhou X.G."/>
        </authorList>
    </citation>
    <scope>NUCLEOTIDE SEQUENCE</scope>
    <source>
        <strain evidence="9">TX6</strain>
    </source>
</reference>
<evidence type="ECO:0000256" key="4">
    <source>
        <dbReference type="ARBA" id="ARBA00022692"/>
    </source>
</evidence>
<comment type="subcellular location">
    <subcellularLocation>
        <location evidence="1">Endomembrane system</location>
        <topology evidence="1">Multi-pass membrane protein</topology>
    </subcellularLocation>
</comment>
<evidence type="ECO:0000313" key="10">
    <source>
        <dbReference type="Proteomes" id="UP001176517"/>
    </source>
</evidence>
<keyword evidence="5 8" id="KW-1133">Transmembrane helix</keyword>
<evidence type="ECO:0000256" key="7">
    <source>
        <dbReference type="SAM" id="MobiDB-lite"/>
    </source>
</evidence>
<dbReference type="PANTHER" id="PTHR23514:SF3">
    <property type="entry name" value="BYPASS OF STOP CODON PROTEIN 6"/>
    <property type="match status" value="1"/>
</dbReference>
<protein>
    <recommendedName>
        <fullName evidence="11">Major facilitator superfamily (MFS) profile domain-containing protein</fullName>
    </recommendedName>
</protein>
<evidence type="ECO:0000313" key="9">
    <source>
        <dbReference type="EMBL" id="KAK0555159.1"/>
    </source>
</evidence>
<dbReference type="InterPro" id="IPR036259">
    <property type="entry name" value="MFS_trans_sf"/>
</dbReference>
<evidence type="ECO:0000256" key="1">
    <source>
        <dbReference type="ARBA" id="ARBA00004127"/>
    </source>
</evidence>
<dbReference type="PANTHER" id="PTHR23514">
    <property type="entry name" value="BYPASS OF STOP CODON PROTEIN 6"/>
    <property type="match status" value="1"/>
</dbReference>
<dbReference type="Gene3D" id="1.20.1250.20">
    <property type="entry name" value="MFS general substrate transporter like domains"/>
    <property type="match status" value="2"/>
</dbReference>
<name>A0AAN6GS56_9BASI</name>
<feature type="compositionally biased region" description="Polar residues" evidence="7">
    <location>
        <begin position="31"/>
        <end position="58"/>
    </location>
</feature>
<feature type="transmembrane region" description="Helical" evidence="8">
    <location>
        <begin position="511"/>
        <end position="535"/>
    </location>
</feature>
<dbReference type="EMBL" id="JAPDMZ010000030">
    <property type="protein sequence ID" value="KAK0555159.1"/>
    <property type="molecule type" value="Genomic_DNA"/>
</dbReference>
<keyword evidence="4 8" id="KW-0812">Transmembrane</keyword>
<feature type="transmembrane region" description="Helical" evidence="8">
    <location>
        <begin position="367"/>
        <end position="387"/>
    </location>
</feature>
<gene>
    <name evidence="9" type="ORF">OC846_001840</name>
</gene>
<feature type="transmembrane region" description="Helical" evidence="8">
    <location>
        <begin position="201"/>
        <end position="221"/>
    </location>
</feature>
<feature type="transmembrane region" description="Helical" evidence="8">
    <location>
        <begin position="144"/>
        <end position="167"/>
    </location>
</feature>
<feature type="transmembrane region" description="Helical" evidence="8">
    <location>
        <begin position="233"/>
        <end position="254"/>
    </location>
</feature>
<keyword evidence="10" id="KW-1185">Reference proteome</keyword>
<feature type="transmembrane region" description="Helical" evidence="8">
    <location>
        <begin position="456"/>
        <end position="474"/>
    </location>
</feature>
<evidence type="ECO:0000256" key="5">
    <source>
        <dbReference type="ARBA" id="ARBA00022989"/>
    </source>
</evidence>